<dbReference type="EMBL" id="QWEG01000001">
    <property type="protein sequence ID" value="RHW43432.1"/>
    <property type="molecule type" value="Genomic_DNA"/>
</dbReference>
<dbReference type="OrthoDB" id="2965712at2"/>
<proteinExistence type="predicted"/>
<dbReference type="AlphaFoldDB" id="A0A417YZY4"/>
<sequence>MDKQDQKKALMEHLHKSLSVFGYRKNTSKQHFWKPFEFGKVAIHLSFINHNDDFDITVDVGIRFDELEEMKNLHNTLLSAKEKKQTFSIGAELGNVSEGKPKRWTINSESDIELIANNIYRTIEKVAFPYIEKFSNLENAFEGCLNDGKESWLITAIDSKRAMNTVGLAKILNKTDQINKIIQYKSKFLEEQNDFGFTLFKKFSNFVRDTY</sequence>
<evidence type="ECO:0000313" key="1">
    <source>
        <dbReference type="EMBL" id="RHW43432.1"/>
    </source>
</evidence>
<protein>
    <submittedName>
        <fullName evidence="1">DUF4304 domain-containing protein</fullName>
    </submittedName>
</protein>
<dbReference type="Proteomes" id="UP000284416">
    <property type="component" value="Unassembled WGS sequence"/>
</dbReference>
<gene>
    <name evidence="1" type="ORF">D1B31_01870</name>
</gene>
<comment type="caution">
    <text evidence="1">The sequence shown here is derived from an EMBL/GenBank/DDBJ whole genome shotgun (WGS) entry which is preliminary data.</text>
</comment>
<organism evidence="1 2">
    <name type="scientific">Neobacillus notoginsengisoli</name>
    <dbReference type="NCBI Taxonomy" id="1578198"/>
    <lineage>
        <taxon>Bacteria</taxon>
        <taxon>Bacillati</taxon>
        <taxon>Bacillota</taxon>
        <taxon>Bacilli</taxon>
        <taxon>Bacillales</taxon>
        <taxon>Bacillaceae</taxon>
        <taxon>Neobacillus</taxon>
    </lineage>
</organism>
<keyword evidence="2" id="KW-1185">Reference proteome</keyword>
<reference evidence="1 2" key="1">
    <citation type="journal article" date="2017" name="Int. J. Syst. Evol. Microbiol.">
        <title>Bacillus notoginsengisoli sp. nov., a novel bacterium isolated from the rhizosphere of Panax notoginseng.</title>
        <authorList>
            <person name="Zhang M.Y."/>
            <person name="Cheng J."/>
            <person name="Cai Y."/>
            <person name="Zhang T.Y."/>
            <person name="Wu Y.Y."/>
            <person name="Manikprabhu D."/>
            <person name="Li W.J."/>
            <person name="Zhang Y.X."/>
        </authorList>
    </citation>
    <scope>NUCLEOTIDE SEQUENCE [LARGE SCALE GENOMIC DNA]</scope>
    <source>
        <strain evidence="1 2">JCM 30743</strain>
    </source>
</reference>
<evidence type="ECO:0000313" key="2">
    <source>
        <dbReference type="Proteomes" id="UP000284416"/>
    </source>
</evidence>
<dbReference type="RefSeq" id="WP_118919040.1">
    <property type="nucleotide sequence ID" value="NZ_QWEG01000001.1"/>
</dbReference>
<name>A0A417YZY4_9BACI</name>
<accession>A0A417YZY4</accession>